<dbReference type="OrthoDB" id="405996at2759"/>
<dbReference type="STRING" id="879819.A0A0J0XER6"/>
<dbReference type="GO" id="GO:0005783">
    <property type="term" value="C:endoplasmic reticulum"/>
    <property type="evidence" value="ECO:0007669"/>
    <property type="project" value="TreeGrafter"/>
</dbReference>
<evidence type="ECO:0000313" key="4">
    <source>
        <dbReference type="EMBL" id="KLT39567.1"/>
    </source>
</evidence>
<dbReference type="AlphaFoldDB" id="A0A0J0XER6"/>
<feature type="domain" description="SAC" evidence="2">
    <location>
        <begin position="354"/>
        <end position="745"/>
    </location>
</feature>
<dbReference type="InterPro" id="IPR034753">
    <property type="entry name" value="hSac2"/>
</dbReference>
<dbReference type="GeneID" id="28987561"/>
<feature type="compositionally biased region" description="Acidic residues" evidence="1">
    <location>
        <begin position="192"/>
        <end position="202"/>
    </location>
</feature>
<feature type="compositionally biased region" description="Low complexity" evidence="1">
    <location>
        <begin position="420"/>
        <end position="429"/>
    </location>
</feature>
<dbReference type="Proteomes" id="UP000053611">
    <property type="component" value="Unassembled WGS sequence"/>
</dbReference>
<dbReference type="InterPro" id="IPR002013">
    <property type="entry name" value="SAC_dom"/>
</dbReference>
<dbReference type="GO" id="GO:0046856">
    <property type="term" value="P:phosphatidylinositol dephosphorylation"/>
    <property type="evidence" value="ECO:0007669"/>
    <property type="project" value="TreeGrafter"/>
</dbReference>
<dbReference type="Pfam" id="PF02383">
    <property type="entry name" value="Syja_N"/>
    <property type="match status" value="1"/>
</dbReference>
<dbReference type="RefSeq" id="XP_018276058.1">
    <property type="nucleotide sequence ID" value="XM_018426958.1"/>
</dbReference>
<dbReference type="PROSITE" id="PS50275">
    <property type="entry name" value="SAC"/>
    <property type="match status" value="1"/>
</dbReference>
<feature type="compositionally biased region" description="Acidic residues" evidence="1">
    <location>
        <begin position="268"/>
        <end position="279"/>
    </location>
</feature>
<dbReference type="PROSITE" id="PS51791">
    <property type="entry name" value="HSAC2"/>
    <property type="match status" value="1"/>
</dbReference>
<evidence type="ECO:0000259" key="3">
    <source>
        <dbReference type="PROSITE" id="PS51791"/>
    </source>
</evidence>
<reference evidence="4 5" key="1">
    <citation type="submission" date="2015-03" db="EMBL/GenBank/DDBJ databases">
        <title>Genomics and transcriptomics of the oil-accumulating basidiomycete yeast T. oleaginosus allow insights into substrate utilization and the diverse evolutionary trajectories of mating systems in fungi.</title>
        <authorList>
            <consortium name="DOE Joint Genome Institute"/>
            <person name="Kourist R."/>
            <person name="Kracht O."/>
            <person name="Bracharz F."/>
            <person name="Lipzen A."/>
            <person name="Nolan M."/>
            <person name="Ohm R."/>
            <person name="Grigoriev I."/>
            <person name="Sun S."/>
            <person name="Heitman J."/>
            <person name="Bruck T."/>
            <person name="Nowrousian M."/>
        </authorList>
    </citation>
    <scope>NUCLEOTIDE SEQUENCE [LARGE SCALE GENOMIC DNA]</scope>
    <source>
        <strain evidence="4 5">IBC0246</strain>
    </source>
</reference>
<gene>
    <name evidence="4" type="ORF">CC85DRAFT_330643</name>
</gene>
<dbReference type="PANTHER" id="PTHR45662">
    <property type="entry name" value="PHOSPHATIDYLINOSITIDE PHOSPHATASE SAC1"/>
    <property type="match status" value="1"/>
</dbReference>
<keyword evidence="5" id="KW-1185">Reference proteome</keyword>
<feature type="domain" description="HSac2" evidence="3">
    <location>
        <begin position="817"/>
        <end position="991"/>
    </location>
</feature>
<feature type="region of interest" description="Disordered" evidence="1">
    <location>
        <begin position="961"/>
        <end position="992"/>
    </location>
</feature>
<name>A0A0J0XER6_9TREE</name>
<accession>A0A0J0XER6</accession>
<dbReference type="EMBL" id="KQ087255">
    <property type="protein sequence ID" value="KLT39567.1"/>
    <property type="molecule type" value="Genomic_DNA"/>
</dbReference>
<dbReference type="GO" id="GO:0043812">
    <property type="term" value="F:phosphatidylinositol-4-phosphate phosphatase activity"/>
    <property type="evidence" value="ECO:0007669"/>
    <property type="project" value="TreeGrafter"/>
</dbReference>
<dbReference type="InterPro" id="IPR022158">
    <property type="entry name" value="Inositol_phosphatase"/>
</dbReference>
<feature type="compositionally biased region" description="Basic and acidic residues" evidence="1">
    <location>
        <begin position="224"/>
        <end position="233"/>
    </location>
</feature>
<feature type="compositionally biased region" description="Polar residues" evidence="1">
    <location>
        <begin position="317"/>
        <end position="332"/>
    </location>
</feature>
<dbReference type="PANTHER" id="PTHR45662:SF7">
    <property type="entry name" value="SACI DOMAIN PROTEIN (AFU_ORTHOLOGUE AFUA_1G15890)"/>
    <property type="match status" value="1"/>
</dbReference>
<proteinExistence type="predicted"/>
<evidence type="ECO:0008006" key="6">
    <source>
        <dbReference type="Google" id="ProtNLM"/>
    </source>
</evidence>
<evidence type="ECO:0000313" key="5">
    <source>
        <dbReference type="Proteomes" id="UP000053611"/>
    </source>
</evidence>
<evidence type="ECO:0000259" key="2">
    <source>
        <dbReference type="PROSITE" id="PS50275"/>
    </source>
</evidence>
<organism evidence="4 5">
    <name type="scientific">Cutaneotrichosporon oleaginosum</name>
    <dbReference type="NCBI Taxonomy" id="879819"/>
    <lineage>
        <taxon>Eukaryota</taxon>
        <taxon>Fungi</taxon>
        <taxon>Dikarya</taxon>
        <taxon>Basidiomycota</taxon>
        <taxon>Agaricomycotina</taxon>
        <taxon>Tremellomycetes</taxon>
        <taxon>Trichosporonales</taxon>
        <taxon>Trichosporonaceae</taxon>
        <taxon>Cutaneotrichosporon</taxon>
    </lineage>
</organism>
<feature type="region of interest" description="Disordered" evidence="1">
    <location>
        <begin position="169"/>
        <end position="345"/>
    </location>
</feature>
<dbReference type="Pfam" id="PF12456">
    <property type="entry name" value="hSac2"/>
    <property type="match status" value="1"/>
</dbReference>
<feature type="compositionally biased region" description="Low complexity" evidence="1">
    <location>
        <begin position="256"/>
        <end position="267"/>
    </location>
</feature>
<feature type="region of interest" description="Disordered" evidence="1">
    <location>
        <begin position="399"/>
        <end position="429"/>
    </location>
</feature>
<sequence length="1094" mass="120714">MSKAPHTQLKGLAISTLSNQLPARLSVPPLPTPIHRRLVLAIAEDGLLLKPISSAPVTDDPAVLIRWGLKGKVEPCDSAPSSDGHGVDIGGVLGIVRLWDAAYLCVFLPPTKQPTRLFPADDPFQQEQRVVHEIFTLTDVHFVPLVPDLAKSQIAHLARIMAKRAPKGPKLKTRWRLPWSPALGTAPSTDESSSESDSEVEGDLSRRSSEAPEADETPIPLPPRPEEDTPEARVKRRLSLGWGRFKPRLGKPKAKPPASAAAAAAAAEQDEEERGEEQEMTALPEVKVEPPLDAVLEGNESRSSTPVEVPPSPSLSATGSVGSDRPSLSGTPASAPPIDAPQRRDLESKILRQMKQELGSGEFYYSFEFDSSHSLQYKRHRLSSRTASTSLLEQLLGEGGTPDKPFFPRSGNTPPTSPGARSARSTASAAEMGEIVEPDVHLPLWRRYDRRFFWNEHLLRDFIDLGLHAYILPISQGWVQAATFTIPLPPTPADEEAPQPIPVSIALISRRSKERAGLRYQRRGIDHEGHVANFVETEMLVRALVGGKVSLFSFVQIRGSIPLKWSQAPWSMKPPPVLDLPVDQTFSVANLHFDELRQRYGPVTIVNLSEQHGREAAVTNGFTELVADLARPDLTYVPFDFHEHCKGMNWANISDLITQLDFDTMGYFWSLEGEAVREQQGVYRTNCIDCLDRTNVVQSAVARHVLTQMLLQLGVVVDPATSNIEPVFNDIWANNGDMISMCYAHTTALKGDFVRTGKRDISGMLNDGVSSLSRMFYGAVTDFFAQTVISFMLGHRNLGVFNEFLQNLQTTERSALIKQSRIRAAAIETSSARVLSEGEHRVAGWTLLSPDQRNTKVSLKLEEKVLLLTKQALYVVSFNYTLEKVNEFTRIPLKSITSIQKGQHSRLPELTSGAYILSALQEAGRDTTENAGFVIHFSPADEGTRYSIYSIRAKEVATPAPKGLLSTPSKLKRLSKEPTPTSTPKTPPAVVEHSAVDPDADEFFAFKALPREFAARNGPASDDEDDDDIGLESTETCAATVERIVRRIRDQCARVQDVGDDFVENKDVVSVADAEKLVSVLARVDYAWKRFLWL</sequence>
<protein>
    <recommendedName>
        <fullName evidence="6">SAC domain-containing protein</fullName>
    </recommendedName>
</protein>
<evidence type="ECO:0000256" key="1">
    <source>
        <dbReference type="SAM" id="MobiDB-lite"/>
    </source>
</evidence>
<feature type="compositionally biased region" description="Basic residues" evidence="1">
    <location>
        <begin position="245"/>
        <end position="254"/>
    </location>
</feature>